<comment type="caution">
    <text evidence="2">The sequence shown here is derived from an EMBL/GenBank/DDBJ whole genome shotgun (WGS) entry which is preliminary data.</text>
</comment>
<evidence type="ECO:0008006" key="4">
    <source>
        <dbReference type="Google" id="ProtNLM"/>
    </source>
</evidence>
<dbReference type="GO" id="GO:0005175">
    <property type="term" value="F:CD27 receptor binding"/>
    <property type="evidence" value="ECO:0007669"/>
    <property type="project" value="TreeGrafter"/>
</dbReference>
<protein>
    <recommendedName>
        <fullName evidence="4">Apoptosis regulatory protein Siva</fullName>
    </recommendedName>
</protein>
<dbReference type="PANTHER" id="PTHR14365">
    <property type="entry name" value="APOPTOSIS REGULATORY PROTEIN SIVA"/>
    <property type="match status" value="1"/>
</dbReference>
<keyword evidence="3" id="KW-1185">Reference proteome</keyword>
<evidence type="ECO:0000313" key="3">
    <source>
        <dbReference type="Proteomes" id="UP001497497"/>
    </source>
</evidence>
<gene>
    <name evidence="2" type="ORF">GSLYS_00017794001</name>
</gene>
<dbReference type="AlphaFoldDB" id="A0AAV2IFF4"/>
<dbReference type="GO" id="GO:0097191">
    <property type="term" value="P:extrinsic apoptotic signaling pathway"/>
    <property type="evidence" value="ECO:0007669"/>
    <property type="project" value="TreeGrafter"/>
</dbReference>
<sequence>MPKRNNPFGDHTSLQLKTHVREKEVDRGVGQQIRMQSVYEKTQALLFNGMRHMHEASAVSLDSNDNEMLYADEIIKSDNSVFKQLHLNKNCELIGLGEDSTDMETDSKSCPEPFSFPRSTSKDSEAEKNMISEPDCHRLSAPSFENGFGRTPCEFSPPSSFPPTTESIYEAGPSSASNSVCNAFVHMRHAQSKKSSVDKSFYSSRACHNCRQPVQSRDVMKCQFCENYVCSPCARQCRGCHLHFCQLCSVLNYDQSTERAFCLNCSGR</sequence>
<feature type="region of interest" description="Disordered" evidence="1">
    <location>
        <begin position="102"/>
        <end position="138"/>
    </location>
</feature>
<name>A0AAV2IFF4_LYMST</name>
<dbReference type="PANTHER" id="PTHR14365:SF1">
    <property type="entry name" value="APOPTOSIS REGULATORY PROTEIN SIVA"/>
    <property type="match status" value="1"/>
</dbReference>
<dbReference type="Pfam" id="PF05458">
    <property type="entry name" value="Siva"/>
    <property type="match status" value="2"/>
</dbReference>
<feature type="compositionally biased region" description="Basic and acidic residues" evidence="1">
    <location>
        <begin position="120"/>
        <end position="138"/>
    </location>
</feature>
<dbReference type="Proteomes" id="UP001497497">
    <property type="component" value="Unassembled WGS sequence"/>
</dbReference>
<organism evidence="2 3">
    <name type="scientific">Lymnaea stagnalis</name>
    <name type="common">Great pond snail</name>
    <name type="synonym">Helix stagnalis</name>
    <dbReference type="NCBI Taxonomy" id="6523"/>
    <lineage>
        <taxon>Eukaryota</taxon>
        <taxon>Metazoa</taxon>
        <taxon>Spiralia</taxon>
        <taxon>Lophotrochozoa</taxon>
        <taxon>Mollusca</taxon>
        <taxon>Gastropoda</taxon>
        <taxon>Heterobranchia</taxon>
        <taxon>Euthyneura</taxon>
        <taxon>Panpulmonata</taxon>
        <taxon>Hygrophila</taxon>
        <taxon>Lymnaeoidea</taxon>
        <taxon>Lymnaeidae</taxon>
        <taxon>Lymnaea</taxon>
    </lineage>
</organism>
<evidence type="ECO:0000256" key="1">
    <source>
        <dbReference type="SAM" id="MobiDB-lite"/>
    </source>
</evidence>
<dbReference type="InterPro" id="IPR022773">
    <property type="entry name" value="Siva"/>
</dbReference>
<dbReference type="EMBL" id="CAXITT010000612">
    <property type="protein sequence ID" value="CAL1544281.1"/>
    <property type="molecule type" value="Genomic_DNA"/>
</dbReference>
<proteinExistence type="predicted"/>
<reference evidence="2 3" key="1">
    <citation type="submission" date="2024-04" db="EMBL/GenBank/DDBJ databases">
        <authorList>
            <consortium name="Genoscope - CEA"/>
            <person name="William W."/>
        </authorList>
    </citation>
    <scope>NUCLEOTIDE SEQUENCE [LARGE SCALE GENOMIC DNA]</scope>
</reference>
<accession>A0AAV2IFF4</accession>
<evidence type="ECO:0000313" key="2">
    <source>
        <dbReference type="EMBL" id="CAL1544281.1"/>
    </source>
</evidence>